<feature type="transmembrane region" description="Helical" evidence="1">
    <location>
        <begin position="41"/>
        <end position="59"/>
    </location>
</feature>
<sequence>MNQFDEETRKAIVQMAVDDQKHVHEMNKTGLSGSILKDRRGQLCGVTIALVGLIAAVLIAPYSAFAAGIIGTLDLFGMVALFVAPRVLEGRRNKKAVEDDASQDAE</sequence>
<comment type="caution">
    <text evidence="2">The sequence shown here is derived from an EMBL/GenBank/DDBJ whole genome shotgun (WGS) entry which is preliminary data.</text>
</comment>
<organism evidence="2 3">
    <name type="scientific">Vreelandella gomseomensis</name>
    <dbReference type="NCBI Taxonomy" id="370766"/>
    <lineage>
        <taxon>Bacteria</taxon>
        <taxon>Pseudomonadati</taxon>
        <taxon>Pseudomonadota</taxon>
        <taxon>Gammaproteobacteria</taxon>
        <taxon>Oceanospirillales</taxon>
        <taxon>Halomonadaceae</taxon>
        <taxon>Vreelandella</taxon>
    </lineage>
</organism>
<reference evidence="2 3" key="1">
    <citation type="submission" date="2023-04" db="EMBL/GenBank/DDBJ databases">
        <title>A long-awaited taxogenomic arrangement of the family Halomonadaceae.</title>
        <authorList>
            <person name="De La Haba R."/>
            <person name="Chuvochina M."/>
            <person name="Wittouck S."/>
            <person name="Arahal D.R."/>
            <person name="Sanchez-Porro C."/>
            <person name="Hugenholtz P."/>
            <person name="Ventosa A."/>
        </authorList>
    </citation>
    <scope>NUCLEOTIDE SEQUENCE [LARGE SCALE GENOMIC DNA]</scope>
    <source>
        <strain evidence="2 3">DSM 18042</strain>
    </source>
</reference>
<evidence type="ECO:0000313" key="2">
    <source>
        <dbReference type="EMBL" id="MDR5874125.1"/>
    </source>
</evidence>
<dbReference type="RefSeq" id="WP_309767126.1">
    <property type="nucleotide sequence ID" value="NZ_JARWAI010000003.1"/>
</dbReference>
<dbReference type="Proteomes" id="UP001269267">
    <property type="component" value="Unassembled WGS sequence"/>
</dbReference>
<gene>
    <name evidence="2" type="ORF">QC815_04245</name>
</gene>
<name>A0ABU1GAU7_9GAMM</name>
<proteinExistence type="predicted"/>
<keyword evidence="1" id="KW-1133">Transmembrane helix</keyword>
<keyword evidence="1" id="KW-0472">Membrane</keyword>
<accession>A0ABU1GAU7</accession>
<keyword evidence="1" id="KW-0812">Transmembrane</keyword>
<evidence type="ECO:0000313" key="3">
    <source>
        <dbReference type="Proteomes" id="UP001269267"/>
    </source>
</evidence>
<feature type="transmembrane region" description="Helical" evidence="1">
    <location>
        <begin position="65"/>
        <end position="84"/>
    </location>
</feature>
<dbReference type="EMBL" id="JARWAI010000003">
    <property type="protein sequence ID" value="MDR5874125.1"/>
    <property type="molecule type" value="Genomic_DNA"/>
</dbReference>
<protein>
    <submittedName>
        <fullName evidence="2">Uncharacterized protein</fullName>
    </submittedName>
</protein>
<keyword evidence="3" id="KW-1185">Reference proteome</keyword>
<evidence type="ECO:0000256" key="1">
    <source>
        <dbReference type="SAM" id="Phobius"/>
    </source>
</evidence>